<dbReference type="Proteomes" id="UP001580430">
    <property type="component" value="Unassembled WGS sequence"/>
</dbReference>
<name>A0ABV5C8V2_9BACL</name>
<evidence type="ECO:0000313" key="3">
    <source>
        <dbReference type="Proteomes" id="UP001580430"/>
    </source>
</evidence>
<proteinExistence type="predicted"/>
<dbReference type="InterPro" id="IPR001932">
    <property type="entry name" value="PPM-type_phosphatase-like_dom"/>
</dbReference>
<dbReference type="RefSeq" id="WP_375522937.1">
    <property type="nucleotide sequence ID" value="NZ_JBHIRY010000051.1"/>
</dbReference>
<reference evidence="2 3" key="1">
    <citation type="submission" date="2024-09" db="EMBL/GenBank/DDBJ databases">
        <title>Paenibacillus zeirhizospherea sp. nov., isolated from surface of the maize (Zea mays) roots in a horticulture field, Hungary.</title>
        <authorList>
            <person name="Marton D."/>
            <person name="Farkas M."/>
            <person name="Bedics A."/>
            <person name="Toth E."/>
            <person name="Tancsics A."/>
            <person name="Boka K."/>
            <person name="Marati G."/>
            <person name="Kriszt B."/>
            <person name="Cserhati M."/>
        </authorList>
    </citation>
    <scope>NUCLEOTIDE SEQUENCE [LARGE SCALE GENOMIC DNA]</scope>
    <source>
        <strain evidence="2 3">JCM 18446</strain>
    </source>
</reference>
<dbReference type="Gene3D" id="3.60.40.10">
    <property type="entry name" value="PPM-type phosphatase domain"/>
    <property type="match status" value="1"/>
</dbReference>
<sequence>MEVQALSVKGSGIWNEDAMIANKEASIYGVVDGATSLVPFRGPEGETGGRMASQLLMHYFEQIGTGEERTLEELTREANRLLGEEMQAYGIPMAAKDQLWTAGIAVVRITDHHIEYVQSGDCMIMASYADGSVRAVTRDHVAHIDYESKLIWKEAIQGGVRTKDVLWELVKPRILQNKEKMNTDHGYSVLNGRPDTECYIEYGKINRIQLTGLLLYTDGLYYPEGESGERTYSAEETLLKQIIALGLEPYTEWLIDAENGDPECIRYPRFKVSDDKTGIWLNISGSQPIDIQKEKRYFASI</sequence>
<dbReference type="SUPFAM" id="SSF81606">
    <property type="entry name" value="PP2C-like"/>
    <property type="match status" value="1"/>
</dbReference>
<dbReference type="EMBL" id="JBHIRY010000051">
    <property type="protein sequence ID" value="MFB5763934.1"/>
    <property type="molecule type" value="Genomic_DNA"/>
</dbReference>
<dbReference type="Pfam" id="PF13672">
    <property type="entry name" value="PP2C_2"/>
    <property type="match status" value="1"/>
</dbReference>
<accession>A0ABV5C8V2</accession>
<feature type="domain" description="PPM-type phosphatase" evidence="1">
    <location>
        <begin position="11"/>
        <end position="221"/>
    </location>
</feature>
<organism evidence="2 3">
    <name type="scientific">Paenibacillus medicaginis</name>
    <dbReference type="NCBI Taxonomy" id="1470560"/>
    <lineage>
        <taxon>Bacteria</taxon>
        <taxon>Bacillati</taxon>
        <taxon>Bacillota</taxon>
        <taxon>Bacilli</taxon>
        <taxon>Bacillales</taxon>
        <taxon>Paenibacillaceae</taxon>
        <taxon>Paenibacillus</taxon>
    </lineage>
</organism>
<keyword evidence="3" id="KW-1185">Reference proteome</keyword>
<dbReference type="InterPro" id="IPR036457">
    <property type="entry name" value="PPM-type-like_dom_sf"/>
</dbReference>
<evidence type="ECO:0000259" key="1">
    <source>
        <dbReference type="Pfam" id="PF13672"/>
    </source>
</evidence>
<comment type="caution">
    <text evidence="2">The sequence shown here is derived from an EMBL/GenBank/DDBJ whole genome shotgun (WGS) entry which is preliminary data.</text>
</comment>
<evidence type="ECO:0000313" key="2">
    <source>
        <dbReference type="EMBL" id="MFB5763934.1"/>
    </source>
</evidence>
<gene>
    <name evidence="2" type="ORF">ACE5LO_26595</name>
</gene>
<protein>
    <submittedName>
        <fullName evidence="2">Protein phosphatase 2C domain-containing protein</fullName>
    </submittedName>
</protein>